<evidence type="ECO:0000256" key="2">
    <source>
        <dbReference type="ARBA" id="ARBA00008520"/>
    </source>
</evidence>
<evidence type="ECO:0000256" key="1">
    <source>
        <dbReference type="ARBA" id="ARBA00004196"/>
    </source>
</evidence>
<evidence type="ECO:0000256" key="5">
    <source>
        <dbReference type="SAM" id="Coils"/>
    </source>
</evidence>
<accession>A0A383R9F5</accession>
<sequence>MHNKWKISILLLTILSLISGCFGKKEVLEPLKPSKIKVVYQDEEAFYHDYGKYFNMKYPQIEVEVIPQVQVLKNLGKMISAEDWEAEVKKLLENSGADVYMLNSTTFKQFAADGKLYGLDEVISQDGYDIEGYMPGLIDTIKSLGDGKLYGLAPYVRMKALYYNTKLFAENQIDPPTNKMTWQEVLHLAARFSTVKNGGRPVHGFYYTRGNIGELMYDIADTAGLKLIDPKGEKVYFNSDGLKQAMRLATDAVRNNAVYFRPESQLYSSQNDFNDGVAAMTISDPPTSWGYKYQEPVNWEVVTVPIEPGEESTGVLFDELFAVSANSQNKRAAWEFVKFASGPEMAHARSRTMDGKLPTRTGYLKEFKGKSMEAFYMLKGKEGNNMWGNISRFEFYRVFNKTLMEELQAVIDNKKSVDEAAAELEIKAQDALVQLREKSKKKPTGSS</sequence>
<comment type="similarity">
    <text evidence="2">Belongs to the bacterial solute-binding protein 1 family.</text>
</comment>
<dbReference type="GO" id="GO:0030313">
    <property type="term" value="C:cell envelope"/>
    <property type="evidence" value="ECO:0007669"/>
    <property type="project" value="UniProtKB-SubCell"/>
</dbReference>
<dbReference type="Gene3D" id="3.40.190.10">
    <property type="entry name" value="Periplasmic binding protein-like II"/>
    <property type="match status" value="1"/>
</dbReference>
<dbReference type="PROSITE" id="PS51257">
    <property type="entry name" value="PROKAR_LIPOPROTEIN"/>
    <property type="match status" value="1"/>
</dbReference>
<dbReference type="Pfam" id="PF13416">
    <property type="entry name" value="SBP_bac_8"/>
    <property type="match status" value="1"/>
</dbReference>
<protein>
    <submittedName>
        <fullName evidence="6">ABC-type sugar transport system, periplasmic component</fullName>
    </submittedName>
</protein>
<keyword evidence="4" id="KW-0732">Signal</keyword>
<reference evidence="7" key="1">
    <citation type="submission" date="2018-08" db="EMBL/GenBank/DDBJ databases">
        <authorList>
            <person name="Chevrot R."/>
        </authorList>
    </citation>
    <scope>NUCLEOTIDE SEQUENCE [LARGE SCALE GENOMIC DNA]</scope>
</reference>
<gene>
    <name evidence="6" type="ORF">PBLR_12000</name>
</gene>
<evidence type="ECO:0000256" key="3">
    <source>
        <dbReference type="ARBA" id="ARBA00022448"/>
    </source>
</evidence>
<feature type="coiled-coil region" evidence="5">
    <location>
        <begin position="407"/>
        <end position="441"/>
    </location>
</feature>
<evidence type="ECO:0000313" key="7">
    <source>
        <dbReference type="Proteomes" id="UP000304148"/>
    </source>
</evidence>
<dbReference type="RefSeq" id="WP_138185646.1">
    <property type="nucleotide sequence ID" value="NZ_LS992241.1"/>
</dbReference>
<evidence type="ECO:0000313" key="6">
    <source>
        <dbReference type="EMBL" id="SYX83578.1"/>
    </source>
</evidence>
<dbReference type="SUPFAM" id="SSF53850">
    <property type="entry name" value="Periplasmic binding protein-like II"/>
    <property type="match status" value="1"/>
</dbReference>
<dbReference type="EMBL" id="LS992241">
    <property type="protein sequence ID" value="SYX83578.1"/>
    <property type="molecule type" value="Genomic_DNA"/>
</dbReference>
<comment type="subcellular location">
    <subcellularLocation>
        <location evidence="1">Cell envelope</location>
    </subcellularLocation>
</comment>
<organism evidence="6 7">
    <name type="scientific">Paenibacillus alvei</name>
    <name type="common">Bacillus alvei</name>
    <dbReference type="NCBI Taxonomy" id="44250"/>
    <lineage>
        <taxon>Bacteria</taxon>
        <taxon>Bacillati</taxon>
        <taxon>Bacillota</taxon>
        <taxon>Bacilli</taxon>
        <taxon>Bacillales</taxon>
        <taxon>Paenibacillaceae</taxon>
        <taxon>Paenibacillus</taxon>
    </lineage>
</organism>
<dbReference type="InterPro" id="IPR050490">
    <property type="entry name" value="Bact_solute-bd_prot1"/>
</dbReference>
<dbReference type="AlphaFoldDB" id="A0A383R9F5"/>
<keyword evidence="3" id="KW-0813">Transport</keyword>
<dbReference type="PANTHER" id="PTHR43649:SF31">
    <property type="entry name" value="SN-GLYCEROL-3-PHOSPHATE-BINDING PERIPLASMIC PROTEIN UGPB"/>
    <property type="match status" value="1"/>
</dbReference>
<name>A0A383R9F5_PAEAL</name>
<dbReference type="Proteomes" id="UP000304148">
    <property type="component" value="Chromosome"/>
</dbReference>
<proteinExistence type="inferred from homology"/>
<evidence type="ECO:0000256" key="4">
    <source>
        <dbReference type="ARBA" id="ARBA00022729"/>
    </source>
</evidence>
<dbReference type="PANTHER" id="PTHR43649">
    <property type="entry name" value="ARABINOSE-BINDING PROTEIN-RELATED"/>
    <property type="match status" value="1"/>
</dbReference>
<keyword evidence="6" id="KW-0762">Sugar transport</keyword>
<dbReference type="InterPro" id="IPR006059">
    <property type="entry name" value="SBP"/>
</dbReference>
<keyword evidence="5" id="KW-0175">Coiled coil</keyword>